<name>A0A2Z2HYF0_9EURY</name>
<proteinExistence type="predicted"/>
<dbReference type="Proteomes" id="UP000250088">
    <property type="component" value="Chromosome"/>
</dbReference>
<dbReference type="KEGG" id="naj:B1756_14365"/>
<gene>
    <name evidence="2" type="ORF">B1756_14365</name>
</gene>
<keyword evidence="1" id="KW-0812">Transmembrane</keyword>
<feature type="transmembrane region" description="Helical" evidence="1">
    <location>
        <begin position="16"/>
        <end position="33"/>
    </location>
</feature>
<organism evidence="2 3">
    <name type="scientific">Natrarchaeobaculum aegyptiacum</name>
    <dbReference type="NCBI Taxonomy" id="745377"/>
    <lineage>
        <taxon>Archaea</taxon>
        <taxon>Methanobacteriati</taxon>
        <taxon>Methanobacteriota</taxon>
        <taxon>Stenosarchaea group</taxon>
        <taxon>Halobacteria</taxon>
        <taxon>Halobacteriales</taxon>
        <taxon>Natrialbaceae</taxon>
        <taxon>Natrarchaeobaculum</taxon>
    </lineage>
</organism>
<keyword evidence="3" id="KW-1185">Reference proteome</keyword>
<dbReference type="EMBL" id="CP019893">
    <property type="protein sequence ID" value="ARS90787.1"/>
    <property type="molecule type" value="Genomic_DNA"/>
</dbReference>
<evidence type="ECO:0000313" key="2">
    <source>
        <dbReference type="EMBL" id="ARS90787.1"/>
    </source>
</evidence>
<feature type="transmembrane region" description="Helical" evidence="1">
    <location>
        <begin position="147"/>
        <end position="170"/>
    </location>
</feature>
<evidence type="ECO:0000256" key="1">
    <source>
        <dbReference type="SAM" id="Phobius"/>
    </source>
</evidence>
<protein>
    <submittedName>
        <fullName evidence="2">Uncharacterized protein</fullName>
    </submittedName>
</protein>
<feature type="transmembrane region" description="Helical" evidence="1">
    <location>
        <begin position="90"/>
        <end position="112"/>
    </location>
</feature>
<feature type="transmembrane region" description="Helical" evidence="1">
    <location>
        <begin position="53"/>
        <end position="78"/>
    </location>
</feature>
<evidence type="ECO:0000313" key="3">
    <source>
        <dbReference type="Proteomes" id="UP000250088"/>
    </source>
</evidence>
<keyword evidence="1" id="KW-0472">Membrane</keyword>
<accession>A0A2Z2HYF0</accession>
<reference evidence="3" key="1">
    <citation type="submission" date="2017-02" db="EMBL/GenBank/DDBJ databases">
        <title>Natronthermophilus aegyptiacus gen. nov.,sp. nov., an aerobic, extremely halophilic alkalithermophilic archaeon isolated from the athalassohaline Wadi An Natrun, Egypt.</title>
        <authorList>
            <person name="Zhao B."/>
        </authorList>
    </citation>
    <scope>NUCLEOTIDE SEQUENCE [LARGE SCALE GENOMIC DNA]</scope>
    <source>
        <strain evidence="3">JW/NM-HA 15</strain>
    </source>
</reference>
<sequence length="297" mass="33262">MQETRRKRSETTRVQRAHLLVAIGVIGAFATFYNPSEDPIQLDVFWTASEPIYALLIHVVLFMAYIPAHLYTITAWTLPTETRLDKLHDLVLPFANLFLLLGSLPLVLMIILNIDFSALPSVRIAALQTTLFSQPISESVYPASNSFIILAVTPVSYILVEIIVFAYPAYRYARAFEENMSNIQTGSRSRRLHLSTGSSGDSARVTITNSNDQEVSGEDIKLEIDTPRGVIVEDVRHATEADSGYRLVDDLAPDESIRLPIELGEIPGVKYDDYRGEEVEVDVFIHGEKTSTERFTL</sequence>
<keyword evidence="1" id="KW-1133">Transmembrane helix</keyword>
<dbReference type="AlphaFoldDB" id="A0A2Z2HYF0"/>